<organism evidence="2 3">
    <name type="scientific">Dyella japonica</name>
    <dbReference type="NCBI Taxonomy" id="231455"/>
    <lineage>
        <taxon>Bacteria</taxon>
        <taxon>Pseudomonadati</taxon>
        <taxon>Pseudomonadota</taxon>
        <taxon>Gammaproteobacteria</taxon>
        <taxon>Lysobacterales</taxon>
        <taxon>Rhodanobacteraceae</taxon>
        <taxon>Dyella</taxon>
    </lineage>
</organism>
<dbReference type="GO" id="GO:0008168">
    <property type="term" value="F:methyltransferase activity"/>
    <property type="evidence" value="ECO:0007669"/>
    <property type="project" value="UniProtKB-KW"/>
</dbReference>
<evidence type="ECO:0000259" key="1">
    <source>
        <dbReference type="Pfam" id="PF08241"/>
    </source>
</evidence>
<dbReference type="InterPro" id="IPR029063">
    <property type="entry name" value="SAM-dependent_MTases_sf"/>
</dbReference>
<feature type="domain" description="Methyltransferase type 11" evidence="1">
    <location>
        <begin position="78"/>
        <end position="128"/>
    </location>
</feature>
<keyword evidence="2" id="KW-0808">Transferase</keyword>
<dbReference type="Proteomes" id="UP001549184">
    <property type="component" value="Unassembled WGS sequence"/>
</dbReference>
<dbReference type="Gene3D" id="3.40.50.150">
    <property type="entry name" value="Vaccinia Virus protein VP39"/>
    <property type="match status" value="1"/>
</dbReference>
<dbReference type="EMBL" id="JBEPMU010000003">
    <property type="protein sequence ID" value="MET3652554.1"/>
    <property type="molecule type" value="Genomic_DNA"/>
</dbReference>
<gene>
    <name evidence="2" type="ORF">ABIC75_002286</name>
</gene>
<proteinExistence type="predicted"/>
<sequence length="215" mass="24205">MIKALDMVGSDLDQFECPRCGSHDRERHLFMYMQATGMFAGMQGKSILHFAPEKRLAKRLIAEQPGCYMRCDLYPQSADVVRMDMLAMDVPSDSIDLLIANHVLEHVNDYETALSEILRVLKPEGYAILQTPYAKGLAVTWQDEGIDSDEARLQAYGQKDHVRLFGKDIFARIVAAGFDSCVLQHDDVLRDTDAKGSGVNIGEPFFLFRKPPQPH</sequence>
<reference evidence="2 3" key="1">
    <citation type="submission" date="2024-06" db="EMBL/GenBank/DDBJ databases">
        <title>Sorghum-associated microbial communities from plants grown in Nebraska, USA.</title>
        <authorList>
            <person name="Schachtman D."/>
        </authorList>
    </citation>
    <scope>NUCLEOTIDE SEQUENCE [LARGE SCALE GENOMIC DNA]</scope>
    <source>
        <strain evidence="2 3">1073</strain>
    </source>
</reference>
<protein>
    <submittedName>
        <fullName evidence="2">SAM-dependent methyltransferase</fullName>
    </submittedName>
</protein>
<dbReference type="RefSeq" id="WP_354013957.1">
    <property type="nucleotide sequence ID" value="NZ_JBEPMU010000003.1"/>
</dbReference>
<dbReference type="GO" id="GO:0032259">
    <property type="term" value="P:methylation"/>
    <property type="evidence" value="ECO:0007669"/>
    <property type="project" value="UniProtKB-KW"/>
</dbReference>
<keyword evidence="3" id="KW-1185">Reference proteome</keyword>
<dbReference type="SUPFAM" id="SSF53335">
    <property type="entry name" value="S-adenosyl-L-methionine-dependent methyltransferases"/>
    <property type="match status" value="1"/>
</dbReference>
<comment type="caution">
    <text evidence="2">The sequence shown here is derived from an EMBL/GenBank/DDBJ whole genome shotgun (WGS) entry which is preliminary data.</text>
</comment>
<evidence type="ECO:0000313" key="3">
    <source>
        <dbReference type="Proteomes" id="UP001549184"/>
    </source>
</evidence>
<keyword evidence="2" id="KW-0489">Methyltransferase</keyword>
<dbReference type="InterPro" id="IPR013216">
    <property type="entry name" value="Methyltransf_11"/>
</dbReference>
<name>A0ABV2JUQ0_9GAMM</name>
<evidence type="ECO:0000313" key="2">
    <source>
        <dbReference type="EMBL" id="MET3652554.1"/>
    </source>
</evidence>
<accession>A0ABV2JUQ0</accession>
<dbReference type="Pfam" id="PF08241">
    <property type="entry name" value="Methyltransf_11"/>
    <property type="match status" value="1"/>
</dbReference>